<gene>
    <name evidence="1" type="ORF">NM208_g5458</name>
</gene>
<protein>
    <submittedName>
        <fullName evidence="1">Uncharacterized protein</fullName>
    </submittedName>
</protein>
<evidence type="ECO:0000313" key="2">
    <source>
        <dbReference type="Proteomes" id="UP001148629"/>
    </source>
</evidence>
<keyword evidence="2" id="KW-1185">Reference proteome</keyword>
<dbReference type="EMBL" id="JANRMS010000457">
    <property type="protein sequence ID" value="KAJ3539512.1"/>
    <property type="molecule type" value="Genomic_DNA"/>
</dbReference>
<accession>A0ACC1SGW7</accession>
<sequence length="717" mass="81057">MAESQDAIPFEPDFRRDQQKDAIFPAGNPFSSTDLCLPTAFSDDSSGNSPGTPSMCFRDLWDPSLAGFNRDMINQTQPFVTDANTRKNTHSSTSRTRMNSEAEFISQSHVIYSYYPFLDLDISALSPGDVQYLETQGCFRVPTRQALDEFVREYFLHVHPGLPLLDEAVFWEMYHGHAQPQTHSTLSLFVFQAMLFASCSFLPFSILQSLGFNSMRDARDTYYRRAKLLFDLCGERNLVSNSQGALLLSYNATMKDQKRTNSIWLATAIHLAQAAGADQFYSISDRNQNELKRLWWCCIVRDRILPLGVRRQLHITSVDLNLDRHSLTEKDFEREIEASQVYGAQTKRTLVQLFITLCELAVALTDVVKVVYATGRSIDDNSPCMRNLQQTCESVRSCERGLDAWFEKATIQFPTPAGIVSTEESLVLYTNLTYIYYYSARFALYQYEAFVISLGSEGVERDDKLRETRSQLEDATLGITDNLKELIQLKLGKYLPISIVAYAALPLVLHILDVKLAKKPAQTAQKQGRLNVYMETMKGMQDLYDGVDDVWTFIRTAVDYATVEGVDRGPNPSNEPTLDVSRVLYSKTPKSIKAANDWGNVLLQEPILYFRLSRAIDLSLALGRYSEDSSLCLSPVSARFPPPRFILIDVGAPNQITQGETDKTSRDKQRASKVGRDQYSPQISQIIEEMDDCATFDFGVGDLQTPTFFNEFELGLD</sequence>
<comment type="caution">
    <text evidence="1">The sequence shown here is derived from an EMBL/GenBank/DDBJ whole genome shotgun (WGS) entry which is preliminary data.</text>
</comment>
<name>A0ACC1SGW7_9HYPO</name>
<organism evidence="1 2">
    <name type="scientific">Fusarium decemcellulare</name>
    <dbReference type="NCBI Taxonomy" id="57161"/>
    <lineage>
        <taxon>Eukaryota</taxon>
        <taxon>Fungi</taxon>
        <taxon>Dikarya</taxon>
        <taxon>Ascomycota</taxon>
        <taxon>Pezizomycotina</taxon>
        <taxon>Sordariomycetes</taxon>
        <taxon>Hypocreomycetidae</taxon>
        <taxon>Hypocreales</taxon>
        <taxon>Nectriaceae</taxon>
        <taxon>Fusarium</taxon>
        <taxon>Fusarium decemcellulare species complex</taxon>
    </lineage>
</organism>
<reference evidence="1" key="1">
    <citation type="submission" date="2022-08" db="EMBL/GenBank/DDBJ databases">
        <title>Genome Sequence of Fusarium decemcellulare.</title>
        <authorList>
            <person name="Buettner E."/>
        </authorList>
    </citation>
    <scope>NUCLEOTIDE SEQUENCE</scope>
    <source>
        <strain evidence="1">Babe19</strain>
    </source>
</reference>
<evidence type="ECO:0000313" key="1">
    <source>
        <dbReference type="EMBL" id="KAJ3539512.1"/>
    </source>
</evidence>
<proteinExistence type="predicted"/>
<dbReference type="Proteomes" id="UP001148629">
    <property type="component" value="Unassembled WGS sequence"/>
</dbReference>